<dbReference type="CDD" id="cd02440">
    <property type="entry name" value="AdoMet_MTases"/>
    <property type="match status" value="1"/>
</dbReference>
<gene>
    <name evidence="1" type="ORF">ACFSYS_18875</name>
</gene>
<dbReference type="Gene3D" id="3.40.50.150">
    <property type="entry name" value="Vaccinia Virus protein VP39"/>
    <property type="match status" value="1"/>
</dbReference>
<sequence>MKLEDINKPSIFAELERKGKEIGFNMPSDLYIGSLLKNLITSKPNSNFLELGTGIGLSLSWMLSGMDSGSRMVSVDNDPKLIEIANSFFGNDQRLELICANGEEWIVQNDLKFDLIFADAWPGKYSLLDETLAMLNPGGFYMIDDMKEQPNWPDGHAEKANSLIEILDSRTDLVFTKLNWSTGVIIGTKLL</sequence>
<dbReference type="InterPro" id="IPR029063">
    <property type="entry name" value="SAM-dependent_MTases_sf"/>
</dbReference>
<dbReference type="EMBL" id="JBHUOJ010000039">
    <property type="protein sequence ID" value="MFD2835363.1"/>
    <property type="molecule type" value="Genomic_DNA"/>
</dbReference>
<organism evidence="1 2">
    <name type="scientific">Christiangramia antarctica</name>
    <dbReference type="NCBI Taxonomy" id="2058158"/>
    <lineage>
        <taxon>Bacteria</taxon>
        <taxon>Pseudomonadati</taxon>
        <taxon>Bacteroidota</taxon>
        <taxon>Flavobacteriia</taxon>
        <taxon>Flavobacteriales</taxon>
        <taxon>Flavobacteriaceae</taxon>
        <taxon>Christiangramia</taxon>
    </lineage>
</organism>
<dbReference type="GO" id="GO:0032259">
    <property type="term" value="P:methylation"/>
    <property type="evidence" value="ECO:0007669"/>
    <property type="project" value="UniProtKB-KW"/>
</dbReference>
<dbReference type="GO" id="GO:0008168">
    <property type="term" value="F:methyltransferase activity"/>
    <property type="evidence" value="ECO:0007669"/>
    <property type="project" value="UniProtKB-KW"/>
</dbReference>
<name>A0ABW5XD70_9FLAO</name>
<dbReference type="PANTHER" id="PTHR43167">
    <property type="entry name" value="PUTATIVE (AFU_ORTHOLOGUE AFUA_6G01830)-RELATED"/>
    <property type="match status" value="1"/>
</dbReference>
<comment type="caution">
    <text evidence="1">The sequence shown here is derived from an EMBL/GenBank/DDBJ whole genome shotgun (WGS) entry which is preliminary data.</text>
</comment>
<evidence type="ECO:0000313" key="1">
    <source>
        <dbReference type="EMBL" id="MFD2835363.1"/>
    </source>
</evidence>
<keyword evidence="1" id="KW-0489">Methyltransferase</keyword>
<dbReference type="Proteomes" id="UP001597438">
    <property type="component" value="Unassembled WGS sequence"/>
</dbReference>
<keyword evidence="2" id="KW-1185">Reference proteome</keyword>
<protein>
    <submittedName>
        <fullName evidence="1">O-methyltransferase</fullName>
        <ecNumber evidence="1">2.1.1.-</ecNumber>
    </submittedName>
</protein>
<keyword evidence="1" id="KW-0808">Transferase</keyword>
<dbReference type="Pfam" id="PF13578">
    <property type="entry name" value="Methyltransf_24"/>
    <property type="match status" value="1"/>
</dbReference>
<dbReference type="SUPFAM" id="SSF53335">
    <property type="entry name" value="S-adenosyl-L-methionine-dependent methyltransferases"/>
    <property type="match status" value="1"/>
</dbReference>
<dbReference type="EC" id="2.1.1.-" evidence="1"/>
<accession>A0ABW5XD70</accession>
<reference evidence="2" key="1">
    <citation type="journal article" date="2019" name="Int. J. Syst. Evol. Microbiol.">
        <title>The Global Catalogue of Microorganisms (GCM) 10K type strain sequencing project: providing services to taxonomists for standard genome sequencing and annotation.</title>
        <authorList>
            <consortium name="The Broad Institute Genomics Platform"/>
            <consortium name="The Broad Institute Genome Sequencing Center for Infectious Disease"/>
            <person name="Wu L."/>
            <person name="Ma J."/>
        </authorList>
    </citation>
    <scope>NUCLEOTIDE SEQUENCE [LARGE SCALE GENOMIC DNA]</scope>
    <source>
        <strain evidence="2">KCTC 52925</strain>
    </source>
</reference>
<dbReference type="PANTHER" id="PTHR43167:SF1">
    <property type="entry name" value="PUTATIVE (AFU_ORTHOLOGUE AFUA_6G01830)-RELATED"/>
    <property type="match status" value="1"/>
</dbReference>
<dbReference type="RefSeq" id="WP_251741146.1">
    <property type="nucleotide sequence ID" value="NZ_JBHUOJ010000039.1"/>
</dbReference>
<proteinExistence type="predicted"/>
<evidence type="ECO:0000313" key="2">
    <source>
        <dbReference type="Proteomes" id="UP001597438"/>
    </source>
</evidence>